<gene>
    <name evidence="1" type="ORF">X975_02632</name>
</gene>
<sequence length="91" mass="10826">MWKIFPHGHRDRRVLGSSDFSRNSVSRFSRSAKPFGAQLQLEKQFDLEKHNTDFSSKNFWWIKRLPSQLVSFDVEFRVNLVFCAILVKDQH</sequence>
<dbReference type="Proteomes" id="UP000054359">
    <property type="component" value="Unassembled WGS sequence"/>
</dbReference>
<dbReference type="AlphaFoldDB" id="A0A087UJ42"/>
<evidence type="ECO:0000313" key="1">
    <source>
        <dbReference type="EMBL" id="KFM77381.1"/>
    </source>
</evidence>
<evidence type="ECO:0000313" key="2">
    <source>
        <dbReference type="Proteomes" id="UP000054359"/>
    </source>
</evidence>
<dbReference type="EMBL" id="KK120026">
    <property type="protein sequence ID" value="KFM77381.1"/>
    <property type="molecule type" value="Genomic_DNA"/>
</dbReference>
<accession>A0A087UJ42</accession>
<name>A0A087UJ42_STEMI</name>
<proteinExistence type="predicted"/>
<reference evidence="1 2" key="1">
    <citation type="submission" date="2013-11" db="EMBL/GenBank/DDBJ databases">
        <title>Genome sequencing of Stegodyphus mimosarum.</title>
        <authorList>
            <person name="Bechsgaard J."/>
        </authorList>
    </citation>
    <scope>NUCLEOTIDE SEQUENCE [LARGE SCALE GENOMIC DNA]</scope>
</reference>
<keyword evidence="2" id="KW-1185">Reference proteome</keyword>
<protein>
    <submittedName>
        <fullName evidence="1">Uncharacterized protein</fullName>
    </submittedName>
</protein>
<organism evidence="1 2">
    <name type="scientific">Stegodyphus mimosarum</name>
    <name type="common">African social velvet spider</name>
    <dbReference type="NCBI Taxonomy" id="407821"/>
    <lineage>
        <taxon>Eukaryota</taxon>
        <taxon>Metazoa</taxon>
        <taxon>Ecdysozoa</taxon>
        <taxon>Arthropoda</taxon>
        <taxon>Chelicerata</taxon>
        <taxon>Arachnida</taxon>
        <taxon>Araneae</taxon>
        <taxon>Araneomorphae</taxon>
        <taxon>Entelegynae</taxon>
        <taxon>Eresoidea</taxon>
        <taxon>Eresidae</taxon>
        <taxon>Stegodyphus</taxon>
    </lineage>
</organism>
<feature type="non-terminal residue" evidence="1">
    <location>
        <position position="91"/>
    </location>
</feature>